<accession>A0AA35SQV9</accession>
<reference evidence="2" key="1">
    <citation type="submission" date="2023-03" db="EMBL/GenBank/DDBJ databases">
        <authorList>
            <person name="Steffen K."/>
            <person name="Cardenas P."/>
        </authorList>
    </citation>
    <scope>NUCLEOTIDE SEQUENCE</scope>
</reference>
<dbReference type="Pfam" id="PF13895">
    <property type="entry name" value="Ig_2"/>
    <property type="match status" value="1"/>
</dbReference>
<name>A0AA35SQV9_GEOBA</name>
<evidence type="ECO:0000313" key="3">
    <source>
        <dbReference type="Proteomes" id="UP001174909"/>
    </source>
</evidence>
<organism evidence="2 3">
    <name type="scientific">Geodia barretti</name>
    <name type="common">Barrett's horny sponge</name>
    <dbReference type="NCBI Taxonomy" id="519541"/>
    <lineage>
        <taxon>Eukaryota</taxon>
        <taxon>Metazoa</taxon>
        <taxon>Porifera</taxon>
        <taxon>Demospongiae</taxon>
        <taxon>Heteroscleromorpha</taxon>
        <taxon>Tetractinellida</taxon>
        <taxon>Astrophorina</taxon>
        <taxon>Geodiidae</taxon>
        <taxon>Geodia</taxon>
    </lineage>
</organism>
<proteinExistence type="predicted"/>
<dbReference type="EMBL" id="CASHTH010002680">
    <property type="protein sequence ID" value="CAI8033607.1"/>
    <property type="molecule type" value="Genomic_DNA"/>
</dbReference>
<evidence type="ECO:0000259" key="1">
    <source>
        <dbReference type="PROSITE" id="PS50835"/>
    </source>
</evidence>
<dbReference type="InterPro" id="IPR036179">
    <property type="entry name" value="Ig-like_dom_sf"/>
</dbReference>
<protein>
    <recommendedName>
        <fullName evidence="1">Ig-like domain-containing protein</fullName>
    </recommendedName>
</protein>
<evidence type="ECO:0000313" key="2">
    <source>
        <dbReference type="EMBL" id="CAI8033607.1"/>
    </source>
</evidence>
<dbReference type="AlphaFoldDB" id="A0AA35SQV9"/>
<dbReference type="InterPro" id="IPR013783">
    <property type="entry name" value="Ig-like_fold"/>
</dbReference>
<dbReference type="Gene3D" id="2.60.40.10">
    <property type="entry name" value="Immunoglobulins"/>
    <property type="match status" value="1"/>
</dbReference>
<dbReference type="PROSITE" id="PS50835">
    <property type="entry name" value="IG_LIKE"/>
    <property type="match status" value="1"/>
</dbReference>
<feature type="domain" description="Ig-like" evidence="1">
    <location>
        <begin position="126"/>
        <end position="223"/>
    </location>
</feature>
<sequence length="223" mass="23955">MFCHCVFPHSETLSRSLGNNSFVSASDIGDLNPAIICARQSETRPDGAEWLDTAGQDIAEGFSTAAGNRLFYTQIHLNGIHLFRGGVEFSTEHEGVYACHIDDDGGNRQVLFIGIYTSETFQNSGPPVVGSPVFSLLALRTTYSSEFILTCPSSSLPPLSATWLRNGEPVSTGGDNFHTWHVLVDPSTTGYANSLRVSGNLAGEYQCFVGNSEGDANASVLVR</sequence>
<dbReference type="SUPFAM" id="SSF48726">
    <property type="entry name" value="Immunoglobulin"/>
    <property type="match status" value="1"/>
</dbReference>
<feature type="non-terminal residue" evidence="2">
    <location>
        <position position="1"/>
    </location>
</feature>
<comment type="caution">
    <text evidence="2">The sequence shown here is derived from an EMBL/GenBank/DDBJ whole genome shotgun (WGS) entry which is preliminary data.</text>
</comment>
<keyword evidence="3" id="KW-1185">Reference proteome</keyword>
<gene>
    <name evidence="2" type="ORF">GBAR_LOCUS18961</name>
</gene>
<dbReference type="Proteomes" id="UP001174909">
    <property type="component" value="Unassembled WGS sequence"/>
</dbReference>
<dbReference type="InterPro" id="IPR007110">
    <property type="entry name" value="Ig-like_dom"/>
</dbReference>